<protein>
    <submittedName>
        <fullName evidence="2">F-box/LRR-repeat protein 19</fullName>
    </submittedName>
</protein>
<reference evidence="1" key="1">
    <citation type="journal article" date="2014" name="Nat. Commun.">
        <title>The emerging biofuel crop Camelina sativa retains a highly undifferentiated hexaploid genome structure.</title>
        <authorList>
            <person name="Kagale S."/>
            <person name="Koh C."/>
            <person name="Nixon J."/>
            <person name="Bollina V."/>
            <person name="Clarke W.E."/>
            <person name="Tuteja R."/>
            <person name="Spillane C."/>
            <person name="Robinson S.J."/>
            <person name="Links M.G."/>
            <person name="Clarke C."/>
            <person name="Higgins E.E."/>
            <person name="Huebert T."/>
            <person name="Sharpe A.G."/>
            <person name="Parkin I.A."/>
        </authorList>
    </citation>
    <scope>NUCLEOTIDE SEQUENCE [LARGE SCALE GENOMIC DNA]</scope>
    <source>
        <strain evidence="1">cv. DH55</strain>
    </source>
</reference>
<sequence length="177" mass="19256">MSDEGNKGSESSSEWANLTPDCLLEVFSKLTVDEMLDGPMQVCKPWSQGGNMAVYSTFGFGTRTAPLPASGEFDWDAMEEKMDALLQAFVDRSKGGLKSIKIKLCTDKSISYVADNCPDLVVLWLTSCPSVTDASILKIASKCKKLKEVCVRSSGGITENSLNMVKQNCPKVQILNN</sequence>
<dbReference type="InterPro" id="IPR006553">
    <property type="entry name" value="Leu-rich_rpt_Cys-con_subtyp"/>
</dbReference>
<organism evidence="1 2">
    <name type="scientific">Camelina sativa</name>
    <name type="common">False flax</name>
    <name type="synonym">Myagrum sativum</name>
    <dbReference type="NCBI Taxonomy" id="90675"/>
    <lineage>
        <taxon>Eukaryota</taxon>
        <taxon>Viridiplantae</taxon>
        <taxon>Streptophyta</taxon>
        <taxon>Embryophyta</taxon>
        <taxon>Tracheophyta</taxon>
        <taxon>Spermatophyta</taxon>
        <taxon>Magnoliopsida</taxon>
        <taxon>eudicotyledons</taxon>
        <taxon>Gunneridae</taxon>
        <taxon>Pentapetalae</taxon>
        <taxon>rosids</taxon>
        <taxon>malvids</taxon>
        <taxon>Brassicales</taxon>
        <taxon>Brassicaceae</taxon>
        <taxon>Camelineae</taxon>
        <taxon>Camelina</taxon>
    </lineage>
</organism>
<reference evidence="2" key="2">
    <citation type="submission" date="2025-08" db="UniProtKB">
        <authorList>
            <consortium name="RefSeq"/>
        </authorList>
    </citation>
    <scope>IDENTIFICATION</scope>
    <source>
        <tissue evidence="2">Leaf</tissue>
    </source>
</reference>
<proteinExistence type="predicted"/>
<dbReference type="Proteomes" id="UP000694864">
    <property type="component" value="Chromosome 11"/>
</dbReference>
<dbReference type="PANTHER" id="PTHR38926:SF5">
    <property type="entry name" value="F-BOX AND LEUCINE-RICH REPEAT PROTEIN 6"/>
    <property type="match status" value="1"/>
</dbReference>
<name>A0ABM0URK2_CAMSA</name>
<dbReference type="RefSeq" id="XP_010445046.1">
    <property type="nucleotide sequence ID" value="XM_010446744.2"/>
</dbReference>
<accession>A0ABM0URK2</accession>
<evidence type="ECO:0000313" key="2">
    <source>
        <dbReference type="RefSeq" id="XP_010445046.1"/>
    </source>
</evidence>
<dbReference type="GeneID" id="104727656"/>
<gene>
    <name evidence="2" type="primary">LOC104727656</name>
</gene>
<evidence type="ECO:0000313" key="1">
    <source>
        <dbReference type="Proteomes" id="UP000694864"/>
    </source>
</evidence>
<dbReference type="Gene3D" id="1.20.1280.50">
    <property type="match status" value="1"/>
</dbReference>
<dbReference type="SMART" id="SM00367">
    <property type="entry name" value="LRR_CC"/>
    <property type="match status" value="2"/>
</dbReference>
<dbReference type="InterPro" id="IPR032675">
    <property type="entry name" value="LRR_dom_sf"/>
</dbReference>
<dbReference type="Gene3D" id="3.80.10.10">
    <property type="entry name" value="Ribonuclease Inhibitor"/>
    <property type="match status" value="1"/>
</dbReference>
<dbReference type="PANTHER" id="PTHR38926">
    <property type="entry name" value="F-BOX DOMAIN CONTAINING PROTEIN, EXPRESSED"/>
    <property type="match status" value="1"/>
</dbReference>
<dbReference type="SUPFAM" id="SSF52047">
    <property type="entry name" value="RNI-like"/>
    <property type="match status" value="1"/>
</dbReference>
<keyword evidence="1" id="KW-1185">Reference proteome</keyword>